<evidence type="ECO:0000313" key="5">
    <source>
        <dbReference type="EMBL" id="KAK8872600.1"/>
    </source>
</evidence>
<dbReference type="SUPFAM" id="SSF53623">
    <property type="entry name" value="MurD-like peptide ligases, catalytic domain"/>
    <property type="match status" value="1"/>
</dbReference>
<evidence type="ECO:0000256" key="2">
    <source>
        <dbReference type="ARBA" id="ARBA00022598"/>
    </source>
</evidence>
<dbReference type="Gene3D" id="3.40.1190.10">
    <property type="entry name" value="Mur-like, catalytic domain"/>
    <property type="match status" value="1"/>
</dbReference>
<sequence>MYTSPHLIDIEERIRLNTLPVRNIAWHKTGIFKPGAVAFSSAQDFEETVTVLEKRAAESGVLLRFVPSDDPDLPRDSPNLMPDDQHANCSLALAAVRALLEAKCSESLGFIHLEDIERGVEQFNWPGRFQHVP</sequence>
<proteinExistence type="inferred from homology"/>
<evidence type="ECO:0000256" key="4">
    <source>
        <dbReference type="ARBA" id="ARBA00022840"/>
    </source>
</evidence>
<evidence type="ECO:0000256" key="3">
    <source>
        <dbReference type="ARBA" id="ARBA00022741"/>
    </source>
</evidence>
<keyword evidence="6" id="KW-1185">Reference proteome</keyword>
<evidence type="ECO:0000256" key="1">
    <source>
        <dbReference type="ARBA" id="ARBA00008276"/>
    </source>
</evidence>
<keyword evidence="2" id="KW-0436">Ligase</keyword>
<gene>
    <name evidence="5" type="ORF">PGQ11_003114</name>
</gene>
<protein>
    <submittedName>
        <fullName evidence="5">Folylpolyglutamate synthase</fullName>
    </submittedName>
</protein>
<accession>A0ABR2J483</accession>
<name>A0ABR2J483_9PEZI</name>
<evidence type="ECO:0000313" key="6">
    <source>
        <dbReference type="Proteomes" id="UP001390339"/>
    </source>
</evidence>
<reference evidence="5 6" key="1">
    <citation type="journal article" date="2024" name="IMA Fungus">
        <title>Apiospora arundinis, a panoply of carbohydrate-active enzymes and secondary metabolites.</title>
        <authorList>
            <person name="Sorensen T."/>
            <person name="Petersen C."/>
            <person name="Muurmann A.T."/>
            <person name="Christiansen J.V."/>
            <person name="Brundto M.L."/>
            <person name="Overgaard C.K."/>
            <person name="Boysen A.T."/>
            <person name="Wollenberg R.D."/>
            <person name="Larsen T.O."/>
            <person name="Sorensen J.L."/>
            <person name="Nielsen K.L."/>
            <person name="Sondergaard T.E."/>
        </authorList>
    </citation>
    <scope>NUCLEOTIDE SEQUENCE [LARGE SCALE GENOMIC DNA]</scope>
    <source>
        <strain evidence="5 6">AAU 773</strain>
    </source>
</reference>
<dbReference type="PANTHER" id="PTHR11136:SF5">
    <property type="entry name" value="FOLYLPOLYGLUTAMATE SYNTHASE, MITOCHONDRIAL"/>
    <property type="match status" value="1"/>
</dbReference>
<dbReference type="InterPro" id="IPR001645">
    <property type="entry name" value="Folylpolyglutamate_synth"/>
</dbReference>
<dbReference type="Proteomes" id="UP001390339">
    <property type="component" value="Unassembled WGS sequence"/>
</dbReference>
<keyword evidence="4" id="KW-0067">ATP-binding</keyword>
<keyword evidence="3" id="KW-0547">Nucleotide-binding</keyword>
<organism evidence="5 6">
    <name type="scientific">Apiospora arundinis</name>
    <dbReference type="NCBI Taxonomy" id="335852"/>
    <lineage>
        <taxon>Eukaryota</taxon>
        <taxon>Fungi</taxon>
        <taxon>Dikarya</taxon>
        <taxon>Ascomycota</taxon>
        <taxon>Pezizomycotina</taxon>
        <taxon>Sordariomycetes</taxon>
        <taxon>Xylariomycetidae</taxon>
        <taxon>Amphisphaeriales</taxon>
        <taxon>Apiosporaceae</taxon>
        <taxon>Apiospora</taxon>
    </lineage>
</organism>
<dbReference type="EMBL" id="JAPCWZ010000003">
    <property type="protein sequence ID" value="KAK8872600.1"/>
    <property type="molecule type" value="Genomic_DNA"/>
</dbReference>
<dbReference type="PANTHER" id="PTHR11136">
    <property type="entry name" value="FOLYLPOLYGLUTAMATE SYNTHASE-RELATED"/>
    <property type="match status" value="1"/>
</dbReference>
<comment type="similarity">
    <text evidence="1">Belongs to the folylpolyglutamate synthase family.</text>
</comment>
<dbReference type="InterPro" id="IPR036565">
    <property type="entry name" value="Mur-like_cat_sf"/>
</dbReference>
<comment type="caution">
    <text evidence="5">The sequence shown here is derived from an EMBL/GenBank/DDBJ whole genome shotgun (WGS) entry which is preliminary data.</text>
</comment>